<dbReference type="InterPro" id="IPR025499">
    <property type="entry name" value="KdgF"/>
</dbReference>
<dbReference type="SUPFAM" id="SSF51182">
    <property type="entry name" value="RmlC-like cupins"/>
    <property type="match status" value="1"/>
</dbReference>
<dbReference type="EMBL" id="SWDX01000004">
    <property type="protein sequence ID" value="TKC61490.1"/>
    <property type="molecule type" value="Genomic_DNA"/>
</dbReference>
<dbReference type="PIRSF" id="PIRSF029883">
    <property type="entry name" value="KdgF"/>
    <property type="match status" value="1"/>
</dbReference>
<dbReference type="InterPro" id="IPR014710">
    <property type="entry name" value="RmlC-like_jellyroll"/>
</dbReference>
<dbReference type="Proteomes" id="UP000309594">
    <property type="component" value="Unassembled WGS sequence"/>
</dbReference>
<dbReference type="OrthoDB" id="9811153at2"/>
<accession>A0A4R0N2F2</accession>
<dbReference type="PANTHER" id="PTHR40112:SF1">
    <property type="entry name" value="H2HPP ISOMERASE"/>
    <property type="match status" value="1"/>
</dbReference>
<proteinExistence type="predicted"/>
<evidence type="ECO:0000259" key="1">
    <source>
        <dbReference type="Pfam" id="PF07883"/>
    </source>
</evidence>
<accession>A0A4U1GEU0</accession>
<gene>
    <name evidence="2" type="ORF">EZ444_19120</name>
    <name evidence="3" type="ORF">FBD94_13250</name>
</gene>
<dbReference type="AlphaFoldDB" id="A0A4U1GEU0"/>
<reference evidence="3 5" key="2">
    <citation type="submission" date="2019-04" db="EMBL/GenBank/DDBJ databases">
        <title>Pedobacter sp. RP-1-16 sp. nov., isolated from Arctic soil.</title>
        <authorList>
            <person name="Dahal R.H."/>
            <person name="Kim D.-U."/>
        </authorList>
    </citation>
    <scope>NUCLEOTIDE SEQUENCE [LARGE SCALE GENOMIC DNA]</scope>
    <source>
        <strain evidence="3 5">RP-1-16</strain>
    </source>
</reference>
<dbReference type="InterPro" id="IPR011051">
    <property type="entry name" value="RmlC_Cupin_sf"/>
</dbReference>
<comment type="caution">
    <text evidence="3">The sequence shown here is derived from an EMBL/GenBank/DDBJ whole genome shotgun (WGS) entry which is preliminary data.</text>
</comment>
<dbReference type="Proteomes" id="UP000291117">
    <property type="component" value="Unassembled WGS sequence"/>
</dbReference>
<evidence type="ECO:0000313" key="5">
    <source>
        <dbReference type="Proteomes" id="UP000309594"/>
    </source>
</evidence>
<name>A0A4U1GEU0_9SPHI</name>
<sequence>MSDLLKSKNFQQGADIPWEYASPGIQRQIYGYDDRVMLVKVKFEKDAIGSIHEHPHTQVSYVESGIFELTIGDEKQILKTGDGFYVPPNTLHGSVCLEPGVLIDVFSPHREDFI</sequence>
<dbReference type="InterPro" id="IPR013096">
    <property type="entry name" value="Cupin_2"/>
</dbReference>
<dbReference type="PANTHER" id="PTHR40112">
    <property type="entry name" value="H2HPP ISOMERASE"/>
    <property type="match status" value="1"/>
</dbReference>
<organism evidence="3 5">
    <name type="scientific">Pedobacter hiemivivus</name>
    <dbReference type="NCBI Taxonomy" id="2530454"/>
    <lineage>
        <taxon>Bacteria</taxon>
        <taxon>Pseudomonadati</taxon>
        <taxon>Bacteroidota</taxon>
        <taxon>Sphingobacteriia</taxon>
        <taxon>Sphingobacteriales</taxon>
        <taxon>Sphingobacteriaceae</taxon>
        <taxon>Pedobacter</taxon>
    </lineage>
</organism>
<dbReference type="InterPro" id="IPR052535">
    <property type="entry name" value="Bacilysin_H2HPP_isomerase"/>
</dbReference>
<dbReference type="Gene3D" id="2.60.120.10">
    <property type="entry name" value="Jelly Rolls"/>
    <property type="match status" value="1"/>
</dbReference>
<evidence type="ECO:0000313" key="3">
    <source>
        <dbReference type="EMBL" id="TKC61490.1"/>
    </source>
</evidence>
<dbReference type="EMBL" id="SJSM01000014">
    <property type="protein sequence ID" value="TCC92514.1"/>
    <property type="molecule type" value="Genomic_DNA"/>
</dbReference>
<dbReference type="RefSeq" id="WP_131610750.1">
    <property type="nucleotide sequence ID" value="NZ_SJSM01000014.1"/>
</dbReference>
<evidence type="ECO:0000313" key="4">
    <source>
        <dbReference type="Proteomes" id="UP000291117"/>
    </source>
</evidence>
<feature type="domain" description="Cupin type-2" evidence="1">
    <location>
        <begin position="41"/>
        <end position="106"/>
    </location>
</feature>
<reference evidence="2 4" key="1">
    <citation type="submission" date="2019-02" db="EMBL/GenBank/DDBJ databases">
        <title>Pedobacter sp. RP-3-8 sp. nov., isolated from Arctic soil.</title>
        <authorList>
            <person name="Dahal R.H."/>
        </authorList>
    </citation>
    <scope>NUCLEOTIDE SEQUENCE [LARGE SCALE GENOMIC DNA]</scope>
    <source>
        <strain evidence="2 4">RP-3-8</strain>
    </source>
</reference>
<dbReference type="Pfam" id="PF07883">
    <property type="entry name" value="Cupin_2"/>
    <property type="match status" value="1"/>
</dbReference>
<dbReference type="CDD" id="cd02238">
    <property type="entry name" value="cupin_KdgF"/>
    <property type="match status" value="1"/>
</dbReference>
<evidence type="ECO:0000313" key="2">
    <source>
        <dbReference type="EMBL" id="TCC92514.1"/>
    </source>
</evidence>
<protein>
    <submittedName>
        <fullName evidence="3">Cupin domain-containing protein</fullName>
    </submittedName>
</protein>
<keyword evidence="4" id="KW-1185">Reference proteome</keyword>